<feature type="domain" description="BPTI/Kunitz inhibitor" evidence="12">
    <location>
        <begin position="445"/>
        <end position="506"/>
    </location>
</feature>
<dbReference type="InterPro" id="IPR001881">
    <property type="entry name" value="EGF-like_Ca-bd_dom"/>
</dbReference>
<dbReference type="PANTHER" id="PTHR10083">
    <property type="entry name" value="KUNITZ-TYPE PROTEASE INHIBITOR-RELATED"/>
    <property type="match status" value="1"/>
</dbReference>
<dbReference type="WBParaSite" id="jg14685">
    <property type="protein sequence ID" value="jg14685"/>
    <property type="gene ID" value="jg14685"/>
</dbReference>
<evidence type="ECO:0000313" key="13">
    <source>
        <dbReference type="Proteomes" id="UP000887574"/>
    </source>
</evidence>
<dbReference type="InterPro" id="IPR000152">
    <property type="entry name" value="EGF-type_Asp/Asn_hydroxyl_site"/>
</dbReference>
<evidence type="ECO:0000256" key="10">
    <source>
        <dbReference type="PROSITE-ProRule" id="PRU00076"/>
    </source>
</evidence>
<sequence>MTIYSQQSTASSTPALARGNCTKTFTRFYYDSTTEHCFKFVYTGCKGNGNRFLTKHQCKQRCSPNFWKHHKHTKLYATLVAKDNLPMTALSNISTNSQHLAEATGLQASQLECDQQNCNSTTHGKCVNGKCRCFKGFEMRNRKCVDTNECHWVECGPNSICVNIPGSFRCECRAGYAGSGFNCTTNPAVCQQPFDKRYEKQEFWYGGCQFGNHQLNFFSDLKTCQSICNAYAITSQPAETHQVTQKTNEPIAEVCLDAFDNSRRLPCSVSPIAQLNPSARWSQRFYFDHPTKKCKLFWYDSICQQLTAADPLSKLSGRKRKSRNVKDGYKLAKVSKAENKTVGSEINVKLLEEESVKPNLITAYIGSKDGLPDNLSGFISDECLDKFDHNLKRACSRGRFPWSPRYYYDVKWKRSYCKWKCESSQTPTTATFSVVDGKEQARASCLDTFDSAYSDDCQNGQFTLRYYFNHNTKHCSSFQYGGCPASPGKPFSRNMFSNYEDCLQLCEIPTKSMSKACSQPLDKAYRRPCENHNLFSQYYYYDQKQRLVACFGSVTARIPRVKTSSLPSSLANGYAKKENNRNCQHTVWNSLTTNIEGRAIMGSNGKENTILTTELDSVVLSVPALSSAPRPSDQQMPSIPSTYNQPFSLQDSLRCLEPLSRGNCQHELPAYFYNKHTKQCEPFSYTGCLGNGNRFLTLSQCQGTCGQYSQLSSAQANCILPLNVGFGRQNMSCIRNAGYRFYYNPQYDKCGRFWYFGCGGNENALPNYAACDRLCQGTLKMLSNNIKTARAQRASFSVEACFMQPNEDANQTDSCSLEEQLSINYNISTPSTTKWTYNISKKACHPLEKTPCFAESSFSDLLFDSLGQCTSTCSGLKVPKSMECARLPDWGECNQLRYMWYYNLTKGICEQFLWGGCGGNSNRFASFELCQLTCELPNDDICSERLDRGQWCESMTNRFYYHPDSKTCKGFHYTGCGKSRNNFKSQEDCEQRCIRLKHGVDSDFGIAAEMKSAETTIFVNGTKRETLTLEEYQEYGPDPTLYVQIYLQCTLCGHTLDMSKQPGADSGTKPLEKLAIQRHHILMESALFRHLPSNNSINSYVKAEGQFIDYGYCTGYRYNISGAFTRLTSYMCLMEEGGTCQVHTLWDTGGDENVGV</sequence>
<keyword evidence="8" id="KW-0722">Serine protease inhibitor</keyword>
<dbReference type="Gene3D" id="2.10.25.10">
    <property type="entry name" value="Laminin"/>
    <property type="match status" value="1"/>
</dbReference>
<evidence type="ECO:0000313" key="14">
    <source>
        <dbReference type="WBParaSite" id="jg14685"/>
    </source>
</evidence>
<proteinExistence type="predicted"/>
<keyword evidence="5" id="KW-0646">Protease inhibitor</keyword>
<dbReference type="PROSITE" id="PS01186">
    <property type="entry name" value="EGF_2"/>
    <property type="match status" value="1"/>
</dbReference>
<dbReference type="Gene3D" id="4.10.410.10">
    <property type="entry name" value="Pancreatic trypsin inhibitor Kunitz domain"/>
    <property type="match status" value="6"/>
</dbReference>
<dbReference type="InterPro" id="IPR036880">
    <property type="entry name" value="Kunitz_BPTI_sf"/>
</dbReference>
<dbReference type="PROSITE" id="PS00280">
    <property type="entry name" value="BPTI_KUNITZ_1"/>
    <property type="match status" value="4"/>
</dbReference>
<evidence type="ECO:0000256" key="5">
    <source>
        <dbReference type="ARBA" id="ARBA00022690"/>
    </source>
</evidence>
<evidence type="ECO:0000256" key="4">
    <source>
        <dbReference type="ARBA" id="ARBA00022656"/>
    </source>
</evidence>
<evidence type="ECO:0000256" key="7">
    <source>
        <dbReference type="ARBA" id="ARBA00022737"/>
    </source>
</evidence>
<dbReference type="AlphaFoldDB" id="A0A915D2G2"/>
<dbReference type="PROSITE" id="PS01187">
    <property type="entry name" value="EGF_CA"/>
    <property type="match status" value="1"/>
</dbReference>
<name>A0A915D2G2_9BILA</name>
<accession>A0A915D2G2</accession>
<evidence type="ECO:0000256" key="1">
    <source>
        <dbReference type="ARBA" id="ARBA00004613"/>
    </source>
</evidence>
<dbReference type="InterPro" id="IPR020901">
    <property type="entry name" value="Prtase_inh_Kunz-CS"/>
</dbReference>
<keyword evidence="13" id="KW-1185">Reference proteome</keyword>
<dbReference type="InterPro" id="IPR018097">
    <property type="entry name" value="EGF_Ca-bd_CS"/>
</dbReference>
<dbReference type="InterPro" id="IPR002223">
    <property type="entry name" value="Kunitz_BPTI"/>
</dbReference>
<evidence type="ECO:0000259" key="11">
    <source>
        <dbReference type="PROSITE" id="PS50026"/>
    </source>
</evidence>
<feature type="domain" description="BPTI/Kunitz inhibitor" evidence="12">
    <location>
        <begin position="19"/>
        <end position="62"/>
    </location>
</feature>
<dbReference type="FunFam" id="2.10.25.10:FF:000038">
    <property type="entry name" value="Fibrillin 2"/>
    <property type="match status" value="1"/>
</dbReference>
<feature type="domain" description="BPTI/Kunitz inhibitor" evidence="12">
    <location>
        <begin position="942"/>
        <end position="993"/>
    </location>
</feature>
<reference evidence="14" key="1">
    <citation type="submission" date="2022-11" db="UniProtKB">
        <authorList>
            <consortium name="WormBaseParasite"/>
        </authorList>
    </citation>
    <scope>IDENTIFICATION</scope>
</reference>
<dbReference type="GO" id="GO:0005509">
    <property type="term" value="F:calcium ion binding"/>
    <property type="evidence" value="ECO:0007669"/>
    <property type="project" value="InterPro"/>
</dbReference>
<feature type="domain" description="BPTI/Kunitz inhibitor" evidence="12">
    <location>
        <begin position="718"/>
        <end position="775"/>
    </location>
</feature>
<dbReference type="InterPro" id="IPR050098">
    <property type="entry name" value="TFPI/VKTCI-like"/>
</dbReference>
<feature type="domain" description="EGF-like" evidence="11">
    <location>
        <begin position="146"/>
        <end position="184"/>
    </location>
</feature>
<dbReference type="PROSITE" id="PS00010">
    <property type="entry name" value="ASX_HYDROXYL"/>
    <property type="match status" value="1"/>
</dbReference>
<keyword evidence="2" id="KW-0964">Secreted</keyword>
<keyword evidence="3 10" id="KW-0245">EGF-like domain</keyword>
<keyword evidence="6" id="KW-0732">Signal</keyword>
<dbReference type="GO" id="GO:0005615">
    <property type="term" value="C:extracellular space"/>
    <property type="evidence" value="ECO:0007669"/>
    <property type="project" value="TreeGrafter"/>
</dbReference>
<dbReference type="CDD" id="cd00109">
    <property type="entry name" value="Kunitz-type"/>
    <property type="match status" value="4"/>
</dbReference>
<dbReference type="SUPFAM" id="SSF57196">
    <property type="entry name" value="EGF/Laminin"/>
    <property type="match status" value="1"/>
</dbReference>
<keyword evidence="4" id="KW-0800">Toxin</keyword>
<protein>
    <submittedName>
        <fullName evidence="14">Papilin</fullName>
    </submittedName>
</protein>
<dbReference type="SMART" id="SM00131">
    <property type="entry name" value="KU"/>
    <property type="match status" value="6"/>
</dbReference>
<feature type="domain" description="BPTI/Kunitz inhibitor" evidence="12">
    <location>
        <begin position="884"/>
        <end position="934"/>
    </location>
</feature>
<keyword evidence="7" id="KW-0677">Repeat</keyword>
<dbReference type="PROSITE" id="PS50279">
    <property type="entry name" value="BPTI_KUNITZ_2"/>
    <property type="match status" value="6"/>
</dbReference>
<dbReference type="CDD" id="cd00054">
    <property type="entry name" value="EGF_CA"/>
    <property type="match status" value="1"/>
</dbReference>
<dbReference type="PRINTS" id="PR00759">
    <property type="entry name" value="BASICPTASE"/>
</dbReference>
<dbReference type="GO" id="GO:0004867">
    <property type="term" value="F:serine-type endopeptidase inhibitor activity"/>
    <property type="evidence" value="ECO:0007669"/>
    <property type="project" value="UniProtKB-KW"/>
</dbReference>
<evidence type="ECO:0000259" key="12">
    <source>
        <dbReference type="PROSITE" id="PS50279"/>
    </source>
</evidence>
<dbReference type="Proteomes" id="UP000887574">
    <property type="component" value="Unplaced"/>
</dbReference>
<organism evidence="13 14">
    <name type="scientific">Ditylenchus dipsaci</name>
    <dbReference type="NCBI Taxonomy" id="166011"/>
    <lineage>
        <taxon>Eukaryota</taxon>
        <taxon>Metazoa</taxon>
        <taxon>Ecdysozoa</taxon>
        <taxon>Nematoda</taxon>
        <taxon>Chromadorea</taxon>
        <taxon>Rhabditida</taxon>
        <taxon>Tylenchina</taxon>
        <taxon>Tylenchomorpha</taxon>
        <taxon>Sphaerularioidea</taxon>
        <taxon>Anguinidae</taxon>
        <taxon>Anguininae</taxon>
        <taxon>Ditylenchus</taxon>
    </lineage>
</organism>
<evidence type="ECO:0000256" key="8">
    <source>
        <dbReference type="ARBA" id="ARBA00022900"/>
    </source>
</evidence>
<feature type="domain" description="BPTI/Kunitz inhibitor" evidence="12">
    <location>
        <begin position="655"/>
        <end position="705"/>
    </location>
</feature>
<keyword evidence="9" id="KW-1015">Disulfide bond</keyword>
<dbReference type="SUPFAM" id="SSF57362">
    <property type="entry name" value="BPTI-like"/>
    <property type="match status" value="6"/>
</dbReference>
<dbReference type="InterPro" id="IPR000742">
    <property type="entry name" value="EGF"/>
</dbReference>
<dbReference type="SMART" id="SM00181">
    <property type="entry name" value="EGF"/>
    <property type="match status" value="2"/>
</dbReference>
<comment type="subcellular location">
    <subcellularLocation>
        <location evidence="1">Secreted</location>
    </subcellularLocation>
</comment>
<dbReference type="SMART" id="SM00179">
    <property type="entry name" value="EGF_CA"/>
    <property type="match status" value="1"/>
</dbReference>
<comment type="caution">
    <text evidence="10">Lacks conserved residue(s) required for the propagation of feature annotation.</text>
</comment>
<dbReference type="PROSITE" id="PS50026">
    <property type="entry name" value="EGF_3"/>
    <property type="match status" value="1"/>
</dbReference>
<evidence type="ECO:0000256" key="6">
    <source>
        <dbReference type="ARBA" id="ARBA00022729"/>
    </source>
</evidence>
<evidence type="ECO:0000256" key="9">
    <source>
        <dbReference type="ARBA" id="ARBA00023157"/>
    </source>
</evidence>
<dbReference type="PANTHER" id="PTHR10083:SF217">
    <property type="entry name" value="BOOPHILIN-H2"/>
    <property type="match status" value="1"/>
</dbReference>
<evidence type="ECO:0000256" key="3">
    <source>
        <dbReference type="ARBA" id="ARBA00022536"/>
    </source>
</evidence>
<dbReference type="Pfam" id="PF00014">
    <property type="entry name" value="Kunitz_BPTI"/>
    <property type="match status" value="6"/>
</dbReference>
<evidence type="ECO:0000256" key="2">
    <source>
        <dbReference type="ARBA" id="ARBA00022525"/>
    </source>
</evidence>